<dbReference type="InParanoid" id="A0A177C7G3"/>
<dbReference type="RefSeq" id="XP_018033157.1">
    <property type="nucleotide sequence ID" value="XM_018179003.1"/>
</dbReference>
<reference evidence="1 2" key="1">
    <citation type="submission" date="2016-05" db="EMBL/GenBank/DDBJ databases">
        <title>Comparative analysis of secretome profiles of manganese(II)-oxidizing ascomycete fungi.</title>
        <authorList>
            <consortium name="DOE Joint Genome Institute"/>
            <person name="Zeiner C.A."/>
            <person name="Purvine S.O."/>
            <person name="Zink E.M."/>
            <person name="Wu S."/>
            <person name="Pasa-Tolic L."/>
            <person name="Chaput D.L."/>
            <person name="Haridas S."/>
            <person name="Grigoriev I.V."/>
            <person name="Santelli C.M."/>
            <person name="Hansel C.M."/>
        </authorList>
    </citation>
    <scope>NUCLEOTIDE SEQUENCE [LARGE SCALE GENOMIC DNA]</scope>
    <source>
        <strain evidence="1 2">AP3s5-JAC2a</strain>
    </source>
</reference>
<dbReference type="AlphaFoldDB" id="A0A177C7G3"/>
<protein>
    <submittedName>
        <fullName evidence="1">Uncharacterized protein</fullName>
    </submittedName>
</protein>
<keyword evidence="2" id="KW-1185">Reference proteome</keyword>
<evidence type="ECO:0000313" key="1">
    <source>
        <dbReference type="EMBL" id="OAG02792.1"/>
    </source>
</evidence>
<dbReference type="OrthoDB" id="5342924at2759"/>
<sequence length="55" mass="6004">MRCDHSLNIGTAPLSLSIRQPVGIRVNDLDGLELVFANDKDVDHTIFGKVEPSKA</sequence>
<dbReference type="GeneID" id="28762489"/>
<name>A0A177C7G3_9PLEO</name>
<dbReference type="Proteomes" id="UP000077069">
    <property type="component" value="Unassembled WGS sequence"/>
</dbReference>
<proteinExistence type="predicted"/>
<evidence type="ECO:0000313" key="2">
    <source>
        <dbReference type="Proteomes" id="UP000077069"/>
    </source>
</evidence>
<gene>
    <name evidence="1" type="ORF">CC84DRAFT_1166602</name>
</gene>
<accession>A0A177C7G3</accession>
<dbReference type="EMBL" id="KV441555">
    <property type="protein sequence ID" value="OAG02792.1"/>
    <property type="molecule type" value="Genomic_DNA"/>
</dbReference>
<organism evidence="1 2">
    <name type="scientific">Paraphaeosphaeria sporulosa</name>
    <dbReference type="NCBI Taxonomy" id="1460663"/>
    <lineage>
        <taxon>Eukaryota</taxon>
        <taxon>Fungi</taxon>
        <taxon>Dikarya</taxon>
        <taxon>Ascomycota</taxon>
        <taxon>Pezizomycotina</taxon>
        <taxon>Dothideomycetes</taxon>
        <taxon>Pleosporomycetidae</taxon>
        <taxon>Pleosporales</taxon>
        <taxon>Massarineae</taxon>
        <taxon>Didymosphaeriaceae</taxon>
        <taxon>Paraphaeosphaeria</taxon>
    </lineage>
</organism>